<gene>
    <name evidence="3" type="ORF">X943_003649</name>
</gene>
<reference evidence="3" key="1">
    <citation type="journal article" date="2014" name="Nucleic Acids Res.">
        <title>The evolutionary dynamics of variant antigen genes in Babesia reveal a history of genomic innovation underlying host-parasite interaction.</title>
        <authorList>
            <person name="Jackson A.P."/>
            <person name="Otto T.D."/>
            <person name="Darby A."/>
            <person name="Ramaprasad A."/>
            <person name="Xia D."/>
            <person name="Echaide I.E."/>
            <person name="Farber M."/>
            <person name="Gahlot S."/>
            <person name="Gamble J."/>
            <person name="Gupta D."/>
            <person name="Gupta Y."/>
            <person name="Jackson L."/>
            <person name="Malandrin L."/>
            <person name="Malas T.B."/>
            <person name="Moussa E."/>
            <person name="Nair M."/>
            <person name="Reid A.J."/>
            <person name="Sanders M."/>
            <person name="Sharma J."/>
            <person name="Tracey A."/>
            <person name="Quail M.A."/>
            <person name="Weir W."/>
            <person name="Wastling J.M."/>
            <person name="Hall N."/>
            <person name="Willadsen P."/>
            <person name="Lingelbach K."/>
            <person name="Shiels B."/>
            <person name="Tait A."/>
            <person name="Berriman M."/>
            <person name="Allred D.R."/>
            <person name="Pain A."/>
        </authorList>
    </citation>
    <scope>NUCLEOTIDE SEQUENCE</scope>
    <source>
        <strain evidence="3">1802A</strain>
    </source>
</reference>
<dbReference type="Pfam" id="PF00085">
    <property type="entry name" value="Thioredoxin"/>
    <property type="match status" value="1"/>
</dbReference>
<dbReference type="InterPro" id="IPR036249">
    <property type="entry name" value="Thioredoxin-like_sf"/>
</dbReference>
<dbReference type="GO" id="GO:0045454">
    <property type="term" value="P:cell redox homeostasis"/>
    <property type="evidence" value="ECO:0007669"/>
    <property type="project" value="TreeGrafter"/>
</dbReference>
<evidence type="ECO:0000256" key="1">
    <source>
        <dbReference type="ARBA" id="ARBA00008987"/>
    </source>
</evidence>
<sequence>MFGVCVRCVYGIEEYAVAEYAADFVDLPASVTHLSYDSVITPRDRAAVSISSEGERAESGDDVLNMSSTNEVSFWGLLYILLIGCTTGLIDENRTSGGVLIVDFYANWCQPCVAMKTNLQVVENHYKPGKLVIHKVDVDENQELCNDYEISALPTLIFFSRGNIVKRVKGLVDVGSLMQMIDEILDQSS</sequence>
<accession>A0AAD9GKX7</accession>
<dbReference type="SUPFAM" id="SSF52833">
    <property type="entry name" value="Thioredoxin-like"/>
    <property type="match status" value="1"/>
</dbReference>
<dbReference type="PANTHER" id="PTHR43601:SF3">
    <property type="entry name" value="THIOREDOXIN, MITOCHONDRIAL"/>
    <property type="match status" value="1"/>
</dbReference>
<dbReference type="CDD" id="cd02947">
    <property type="entry name" value="TRX_family"/>
    <property type="match status" value="1"/>
</dbReference>
<dbReference type="PROSITE" id="PS51352">
    <property type="entry name" value="THIOREDOXIN_2"/>
    <property type="match status" value="1"/>
</dbReference>
<dbReference type="GO" id="GO:0005739">
    <property type="term" value="C:mitochondrion"/>
    <property type="evidence" value="ECO:0007669"/>
    <property type="project" value="TreeGrafter"/>
</dbReference>
<protein>
    <submittedName>
        <fullName evidence="3">Thioredoxin</fullName>
    </submittedName>
</protein>
<evidence type="ECO:0000313" key="3">
    <source>
        <dbReference type="EMBL" id="KAK1940382.1"/>
    </source>
</evidence>
<dbReference type="Gene3D" id="3.40.30.10">
    <property type="entry name" value="Glutaredoxin"/>
    <property type="match status" value="1"/>
</dbReference>
<dbReference type="EMBL" id="JAHBMH010000003">
    <property type="protein sequence ID" value="KAK1940382.1"/>
    <property type="molecule type" value="Genomic_DNA"/>
</dbReference>
<name>A0AAD9GKX7_BABDI</name>
<dbReference type="Proteomes" id="UP001195914">
    <property type="component" value="Unassembled WGS sequence"/>
</dbReference>
<proteinExistence type="inferred from homology"/>
<feature type="domain" description="Thioredoxin" evidence="2">
    <location>
        <begin position="41"/>
        <end position="186"/>
    </location>
</feature>
<dbReference type="AlphaFoldDB" id="A0AAD9GKX7"/>
<dbReference type="PANTHER" id="PTHR43601">
    <property type="entry name" value="THIOREDOXIN, MITOCHONDRIAL"/>
    <property type="match status" value="1"/>
</dbReference>
<reference evidence="3" key="2">
    <citation type="submission" date="2021-05" db="EMBL/GenBank/DDBJ databases">
        <authorList>
            <person name="Pain A."/>
        </authorList>
    </citation>
    <scope>NUCLEOTIDE SEQUENCE</scope>
    <source>
        <strain evidence="3">1802A</strain>
    </source>
</reference>
<keyword evidence="4" id="KW-1185">Reference proteome</keyword>
<evidence type="ECO:0000313" key="4">
    <source>
        <dbReference type="Proteomes" id="UP001195914"/>
    </source>
</evidence>
<comment type="caution">
    <text evidence="3">The sequence shown here is derived from an EMBL/GenBank/DDBJ whole genome shotgun (WGS) entry which is preliminary data.</text>
</comment>
<organism evidence="3 4">
    <name type="scientific">Babesia divergens</name>
    <dbReference type="NCBI Taxonomy" id="32595"/>
    <lineage>
        <taxon>Eukaryota</taxon>
        <taxon>Sar</taxon>
        <taxon>Alveolata</taxon>
        <taxon>Apicomplexa</taxon>
        <taxon>Aconoidasida</taxon>
        <taxon>Piroplasmida</taxon>
        <taxon>Babesiidae</taxon>
        <taxon>Babesia</taxon>
    </lineage>
</organism>
<dbReference type="InterPro" id="IPR013766">
    <property type="entry name" value="Thioredoxin_domain"/>
</dbReference>
<evidence type="ECO:0000259" key="2">
    <source>
        <dbReference type="PROSITE" id="PS51352"/>
    </source>
</evidence>
<comment type="similarity">
    <text evidence="1">Belongs to the thioredoxin family.</text>
</comment>